<evidence type="ECO:0008006" key="3">
    <source>
        <dbReference type="Google" id="ProtNLM"/>
    </source>
</evidence>
<evidence type="ECO:0000313" key="1">
    <source>
        <dbReference type="EMBL" id="AQP51305.1"/>
    </source>
</evidence>
<accession>A0A1Q2CYZ3</accession>
<reference evidence="1 2" key="1">
    <citation type="journal article" date="2008" name="Int. J. Syst. Evol. Microbiol.">
        <title>Tessaracoccus flavescens sp. nov., isolated from marine sediment.</title>
        <authorList>
            <person name="Lee D.W."/>
            <person name="Lee S.D."/>
        </authorList>
    </citation>
    <scope>NUCLEOTIDE SEQUENCE [LARGE SCALE GENOMIC DNA]</scope>
    <source>
        <strain evidence="1 2">SST-39T</strain>
    </source>
</reference>
<proteinExistence type="predicted"/>
<dbReference type="Pfam" id="PF00300">
    <property type="entry name" value="His_Phos_1"/>
    <property type="match status" value="1"/>
</dbReference>
<evidence type="ECO:0000313" key="2">
    <source>
        <dbReference type="Proteomes" id="UP000188235"/>
    </source>
</evidence>
<keyword evidence="2" id="KW-1185">Reference proteome</keyword>
<protein>
    <recommendedName>
        <fullName evidence="3">Histidine phosphatase family protein</fullName>
    </recommendedName>
</protein>
<dbReference type="InterPro" id="IPR013078">
    <property type="entry name" value="His_Pase_superF_clade-1"/>
</dbReference>
<gene>
    <name evidence="1" type="ORF">BW733_11155</name>
</gene>
<organism evidence="1 2">
    <name type="scientific">Tessaracoccus flavescens</name>
    <dbReference type="NCBI Taxonomy" id="399497"/>
    <lineage>
        <taxon>Bacteria</taxon>
        <taxon>Bacillati</taxon>
        <taxon>Actinomycetota</taxon>
        <taxon>Actinomycetes</taxon>
        <taxon>Propionibacteriales</taxon>
        <taxon>Propionibacteriaceae</taxon>
        <taxon>Tessaracoccus</taxon>
    </lineage>
</organism>
<dbReference type="KEGG" id="tfa:BW733_11155"/>
<dbReference type="Proteomes" id="UP000188235">
    <property type="component" value="Chromosome"/>
</dbReference>
<dbReference type="InterPro" id="IPR029033">
    <property type="entry name" value="His_PPase_superfam"/>
</dbReference>
<dbReference type="Gene3D" id="3.40.50.1240">
    <property type="entry name" value="Phosphoglycerate mutase-like"/>
    <property type="match status" value="1"/>
</dbReference>
<name>A0A1Q2CYZ3_9ACTN</name>
<dbReference type="SUPFAM" id="SSF53254">
    <property type="entry name" value="Phosphoglycerate mutase-like"/>
    <property type="match status" value="1"/>
</dbReference>
<dbReference type="EMBL" id="CP019607">
    <property type="protein sequence ID" value="AQP51305.1"/>
    <property type="molecule type" value="Genomic_DNA"/>
</dbReference>
<dbReference type="AlphaFoldDB" id="A0A1Q2CYZ3"/>
<sequence length="187" mass="20611">MAANGPRPGRIFCSLMRRTIQTAHPWAHALDVSEARADLHESAGPYLGDHADLQPHPGSARSVLQGFSDRVVLPDSATEQGWWPGPPERVADSLRRAQRVAQWLWTMDDDVVGLVIHGAFGSMLLSALLQPGAIQATLERENPSSYDIGFWYRLDTASVTLLELDRESGEVTVGWINRIDHLIDPAV</sequence>
<dbReference type="STRING" id="399497.BW733_11155"/>